<name>A0ABM0LVC9_SACKO</name>
<feature type="domain" description="Neurotransmitter-gated ion-channel transmembrane" evidence="2">
    <location>
        <begin position="1"/>
        <end position="182"/>
    </location>
</feature>
<keyword evidence="3" id="KW-1185">Reference proteome</keyword>
<keyword evidence="1" id="KW-0472">Membrane</keyword>
<reference evidence="4" key="1">
    <citation type="submission" date="2025-08" db="UniProtKB">
        <authorList>
            <consortium name="RefSeq"/>
        </authorList>
    </citation>
    <scope>IDENTIFICATION</scope>
    <source>
        <tissue evidence="4">Testes</tissue>
    </source>
</reference>
<dbReference type="InterPro" id="IPR036719">
    <property type="entry name" value="Neuro-gated_channel_TM_sf"/>
</dbReference>
<dbReference type="Gene3D" id="1.20.58.390">
    <property type="entry name" value="Neurotransmitter-gated ion-channel transmembrane domain"/>
    <property type="match status" value="2"/>
</dbReference>
<dbReference type="GeneID" id="102806422"/>
<keyword evidence="1" id="KW-1133">Transmembrane helix</keyword>
<evidence type="ECO:0000313" key="4">
    <source>
        <dbReference type="RefSeq" id="XP_006811720.1"/>
    </source>
</evidence>
<evidence type="ECO:0000259" key="2">
    <source>
        <dbReference type="Pfam" id="PF02932"/>
    </source>
</evidence>
<gene>
    <name evidence="4" type="primary">LOC102806422</name>
</gene>
<feature type="transmembrane region" description="Helical" evidence="1">
    <location>
        <begin position="12"/>
        <end position="33"/>
    </location>
</feature>
<dbReference type="SUPFAM" id="SSF90112">
    <property type="entry name" value="Neurotransmitter-gated ion-channel transmembrane pore"/>
    <property type="match status" value="1"/>
</dbReference>
<dbReference type="RefSeq" id="XP_006811720.1">
    <property type="nucleotide sequence ID" value="XM_006811657.1"/>
</dbReference>
<dbReference type="Proteomes" id="UP000694865">
    <property type="component" value="Unplaced"/>
</dbReference>
<protein>
    <submittedName>
        <fullName evidence="4">Acetylcholine receptor subunit beta-type unc-29-like</fullName>
    </submittedName>
</protein>
<proteinExistence type="predicted"/>
<evidence type="ECO:0000256" key="1">
    <source>
        <dbReference type="SAM" id="Phobius"/>
    </source>
</evidence>
<keyword evidence="1" id="KW-0812">Transmembrane</keyword>
<evidence type="ECO:0000313" key="3">
    <source>
        <dbReference type="Proteomes" id="UP000694865"/>
    </source>
</evidence>
<sequence>MPASSDGMPILSLYLLMSMALVVLAVIFSAFVMKIHAATGEVHGWTRKIFIDFLPRYLFFNLPTGSKERRRVPSYEPNYVHMPGFTPRIQKQRSSDSRHEADNSMKSKDTDVFIQEGCDAAKVQHYIISTHVLKRLDMIIEELKQATNDTDGESDWKMVANVLNRLLLIVFFILFLACTMWLVT</sequence>
<dbReference type="InterPro" id="IPR006029">
    <property type="entry name" value="Neurotrans-gated_channel_TM"/>
</dbReference>
<accession>A0ABM0LVC9</accession>
<feature type="transmembrane region" description="Helical" evidence="1">
    <location>
        <begin position="166"/>
        <end position="183"/>
    </location>
</feature>
<dbReference type="Pfam" id="PF02932">
    <property type="entry name" value="Neur_chan_memb"/>
    <property type="match status" value="1"/>
</dbReference>
<dbReference type="InterPro" id="IPR038050">
    <property type="entry name" value="Neuro_actylchol_rec"/>
</dbReference>
<organism evidence="3 4">
    <name type="scientific">Saccoglossus kowalevskii</name>
    <name type="common">Acorn worm</name>
    <dbReference type="NCBI Taxonomy" id="10224"/>
    <lineage>
        <taxon>Eukaryota</taxon>
        <taxon>Metazoa</taxon>
        <taxon>Hemichordata</taxon>
        <taxon>Enteropneusta</taxon>
        <taxon>Harrimaniidae</taxon>
        <taxon>Saccoglossus</taxon>
    </lineage>
</organism>